<keyword evidence="4 6" id="KW-0067">ATP-binding</keyword>
<dbReference type="InterPro" id="IPR030679">
    <property type="entry name" value="ABC_ATPase_HisP-typ"/>
</dbReference>
<evidence type="ECO:0000313" key="7">
    <source>
        <dbReference type="Proteomes" id="UP001555786"/>
    </source>
</evidence>
<evidence type="ECO:0000256" key="2">
    <source>
        <dbReference type="ARBA" id="ARBA00022448"/>
    </source>
</evidence>
<evidence type="ECO:0000256" key="1">
    <source>
        <dbReference type="ARBA" id="ARBA00005417"/>
    </source>
</evidence>
<dbReference type="InterPro" id="IPR017871">
    <property type="entry name" value="ABC_transporter-like_CS"/>
</dbReference>
<dbReference type="EMBL" id="JBFNQD010000005">
    <property type="protein sequence ID" value="MEW9307357.1"/>
    <property type="molecule type" value="Genomic_DNA"/>
</dbReference>
<dbReference type="InterPro" id="IPR027417">
    <property type="entry name" value="P-loop_NTPase"/>
</dbReference>
<name>A0ABV3PNY8_9HYPH</name>
<dbReference type="InterPro" id="IPR050086">
    <property type="entry name" value="MetN_ABC_transporter-like"/>
</dbReference>
<dbReference type="PIRSF" id="PIRSF039085">
    <property type="entry name" value="ABC_ATPase_HisP"/>
    <property type="match status" value="1"/>
</dbReference>
<protein>
    <submittedName>
        <fullName evidence="6">Amino acid ABC transporter ATP-binding protein</fullName>
    </submittedName>
</protein>
<dbReference type="CDD" id="cd03262">
    <property type="entry name" value="ABC_HisP_GlnQ"/>
    <property type="match status" value="1"/>
</dbReference>
<dbReference type="Gene3D" id="3.40.50.300">
    <property type="entry name" value="P-loop containing nucleotide triphosphate hydrolases"/>
    <property type="match status" value="1"/>
</dbReference>
<reference evidence="6 7" key="1">
    <citation type="submission" date="2024-07" db="EMBL/GenBank/DDBJ databases">
        <title>Description of Labrys sedimenti sp. nov., isolated from a diclofenac-degrading enrichment culture.</title>
        <authorList>
            <person name="Tancsics A."/>
            <person name="Csepanyi A."/>
        </authorList>
    </citation>
    <scope>NUCLEOTIDE SEQUENCE [LARGE SCALE GENOMIC DNA]</scope>
    <source>
        <strain evidence="6 7">LMG 23578</strain>
    </source>
</reference>
<dbReference type="SUPFAM" id="SSF52540">
    <property type="entry name" value="P-loop containing nucleoside triphosphate hydrolases"/>
    <property type="match status" value="1"/>
</dbReference>
<dbReference type="RefSeq" id="WP_311937271.1">
    <property type="nucleotide sequence ID" value="NZ_JAVSCS010000015.1"/>
</dbReference>
<accession>A0ABV3PNY8</accession>
<organism evidence="6 7">
    <name type="scientific">Labrys neptuniae</name>
    <dbReference type="NCBI Taxonomy" id="376174"/>
    <lineage>
        <taxon>Bacteria</taxon>
        <taxon>Pseudomonadati</taxon>
        <taxon>Pseudomonadota</taxon>
        <taxon>Alphaproteobacteria</taxon>
        <taxon>Hyphomicrobiales</taxon>
        <taxon>Xanthobacteraceae</taxon>
        <taxon>Labrys</taxon>
    </lineage>
</organism>
<evidence type="ECO:0000313" key="6">
    <source>
        <dbReference type="EMBL" id="MEW9307357.1"/>
    </source>
</evidence>
<dbReference type="Proteomes" id="UP001555786">
    <property type="component" value="Unassembled WGS sequence"/>
</dbReference>
<comment type="similarity">
    <text evidence="1">Belongs to the ABC transporter superfamily.</text>
</comment>
<proteinExistence type="inferred from homology"/>
<dbReference type="SMART" id="SM00382">
    <property type="entry name" value="AAA"/>
    <property type="match status" value="1"/>
</dbReference>
<dbReference type="PANTHER" id="PTHR43166">
    <property type="entry name" value="AMINO ACID IMPORT ATP-BINDING PROTEIN"/>
    <property type="match status" value="1"/>
</dbReference>
<dbReference type="PROSITE" id="PS50893">
    <property type="entry name" value="ABC_TRANSPORTER_2"/>
    <property type="match status" value="1"/>
</dbReference>
<evidence type="ECO:0000256" key="3">
    <source>
        <dbReference type="ARBA" id="ARBA00022741"/>
    </source>
</evidence>
<evidence type="ECO:0000259" key="5">
    <source>
        <dbReference type="PROSITE" id="PS50893"/>
    </source>
</evidence>
<sequence>MTPVISIKGVQKSFGQFQVLKDIDFEIAKGEVVCVIGPSGSGKSTFLRCINQLESVDEGIIIVNGEIAGYRRKDDKLYPLGDRAVARQRQAVGMVFQRFHLFPNKTVLENITEGPIKVQRRNGEACREEARSLLRRVGLADKAGSYPSELSGGQQQRVAIARALAMKPEAMLFDEPTSALDPELVGEVLGVMKELAKSGTTMIVVTHEIGFCREVADRVLFMDRGTIVACGTPAEILENPQNPRVKSFVSAVL</sequence>
<feature type="domain" description="ABC transporter" evidence="5">
    <location>
        <begin position="5"/>
        <end position="249"/>
    </location>
</feature>
<dbReference type="Pfam" id="PF00005">
    <property type="entry name" value="ABC_tran"/>
    <property type="match status" value="1"/>
</dbReference>
<gene>
    <name evidence="6" type="ORF">ABXS05_17525</name>
</gene>
<dbReference type="PANTHER" id="PTHR43166:SF4">
    <property type="entry name" value="PHOSPHONATES IMPORT ATP-BINDING PROTEIN PHNC"/>
    <property type="match status" value="1"/>
</dbReference>
<dbReference type="InterPro" id="IPR003439">
    <property type="entry name" value="ABC_transporter-like_ATP-bd"/>
</dbReference>
<dbReference type="GO" id="GO:0005524">
    <property type="term" value="F:ATP binding"/>
    <property type="evidence" value="ECO:0007669"/>
    <property type="project" value="UniProtKB-KW"/>
</dbReference>
<dbReference type="PROSITE" id="PS00211">
    <property type="entry name" value="ABC_TRANSPORTER_1"/>
    <property type="match status" value="1"/>
</dbReference>
<keyword evidence="2" id="KW-0813">Transport</keyword>
<keyword evidence="7" id="KW-1185">Reference proteome</keyword>
<evidence type="ECO:0000256" key="4">
    <source>
        <dbReference type="ARBA" id="ARBA00022840"/>
    </source>
</evidence>
<keyword evidence="3" id="KW-0547">Nucleotide-binding</keyword>
<dbReference type="InterPro" id="IPR003593">
    <property type="entry name" value="AAA+_ATPase"/>
</dbReference>
<comment type="caution">
    <text evidence="6">The sequence shown here is derived from an EMBL/GenBank/DDBJ whole genome shotgun (WGS) entry which is preliminary data.</text>
</comment>